<feature type="binding site" evidence="13">
    <location>
        <position position="78"/>
    </location>
    <ligand>
        <name>Zn(2+)</name>
        <dbReference type="ChEBI" id="CHEBI:29105"/>
    </ligand>
</feature>
<evidence type="ECO:0000256" key="1">
    <source>
        <dbReference type="ARBA" id="ARBA00004123"/>
    </source>
</evidence>
<evidence type="ECO:0000313" key="16">
    <source>
        <dbReference type="EMBL" id="JAC00549.1"/>
    </source>
</evidence>
<evidence type="ECO:0000256" key="8">
    <source>
        <dbReference type="ARBA" id="ARBA00023125"/>
    </source>
</evidence>
<feature type="domain" description="C2H2-type" evidence="14">
    <location>
        <begin position="273"/>
        <end position="300"/>
    </location>
</feature>
<feature type="domain" description="C2H2-type" evidence="14">
    <location>
        <begin position="346"/>
        <end position="374"/>
    </location>
</feature>
<evidence type="ECO:0000256" key="2">
    <source>
        <dbReference type="ARBA" id="ARBA00006991"/>
    </source>
</evidence>
<evidence type="ECO:0000256" key="12">
    <source>
        <dbReference type="PROSITE-ProRule" id="PRU00042"/>
    </source>
</evidence>
<comment type="similarity">
    <text evidence="11">Belongs to the snail C2H2-type zinc-finger protein family.</text>
</comment>
<dbReference type="InterPro" id="IPR013087">
    <property type="entry name" value="Znf_C2H2_type"/>
</dbReference>
<dbReference type="PANTHER" id="PTHR24388:SF54">
    <property type="entry name" value="PROTEIN ESCARGOT"/>
    <property type="match status" value="1"/>
</dbReference>
<dbReference type="FunFam" id="3.30.160.60:FF:000761">
    <property type="entry name" value="Zinc finger protein 449"/>
    <property type="match status" value="1"/>
</dbReference>
<evidence type="ECO:0000256" key="7">
    <source>
        <dbReference type="ARBA" id="ARBA00023015"/>
    </source>
</evidence>
<keyword evidence="8" id="KW-0238">DNA-binding</keyword>
<protein>
    <submittedName>
        <fullName evidence="16">Zinc finger protein ZFP69</fullName>
    </submittedName>
</protein>
<dbReference type="SUPFAM" id="SSF57667">
    <property type="entry name" value="beta-beta-alpha zinc fingers"/>
    <property type="match status" value="2"/>
</dbReference>
<evidence type="ECO:0000256" key="4">
    <source>
        <dbReference type="ARBA" id="ARBA00022737"/>
    </source>
</evidence>
<dbReference type="InterPro" id="IPR012934">
    <property type="entry name" value="Znf_AD"/>
</dbReference>
<organism evidence="16">
    <name type="scientific">Ceratitis capitata</name>
    <name type="common">Mediterranean fruit fly</name>
    <name type="synonym">Tephritis capitata</name>
    <dbReference type="NCBI Taxonomy" id="7213"/>
    <lineage>
        <taxon>Eukaryota</taxon>
        <taxon>Metazoa</taxon>
        <taxon>Ecdysozoa</taxon>
        <taxon>Arthropoda</taxon>
        <taxon>Hexapoda</taxon>
        <taxon>Insecta</taxon>
        <taxon>Pterygota</taxon>
        <taxon>Neoptera</taxon>
        <taxon>Endopterygota</taxon>
        <taxon>Diptera</taxon>
        <taxon>Brachycera</taxon>
        <taxon>Muscomorpha</taxon>
        <taxon>Tephritoidea</taxon>
        <taxon>Tephritidae</taxon>
        <taxon>Ceratitis</taxon>
        <taxon>Ceratitis</taxon>
    </lineage>
</organism>
<evidence type="ECO:0000256" key="9">
    <source>
        <dbReference type="ARBA" id="ARBA00023163"/>
    </source>
</evidence>
<dbReference type="SMART" id="SM00868">
    <property type="entry name" value="zf-AD"/>
    <property type="match status" value="1"/>
</dbReference>
<dbReference type="InterPro" id="IPR036236">
    <property type="entry name" value="Znf_C2H2_sf"/>
</dbReference>
<comment type="subcellular location">
    <subcellularLocation>
        <location evidence="1">Nucleus</location>
    </subcellularLocation>
</comment>
<evidence type="ECO:0000256" key="6">
    <source>
        <dbReference type="ARBA" id="ARBA00022833"/>
    </source>
</evidence>
<dbReference type="PROSITE" id="PS50157">
    <property type="entry name" value="ZINC_FINGER_C2H2_2"/>
    <property type="match status" value="4"/>
</dbReference>
<evidence type="ECO:0000256" key="3">
    <source>
        <dbReference type="ARBA" id="ARBA00022723"/>
    </source>
</evidence>
<dbReference type="Pfam" id="PF13912">
    <property type="entry name" value="zf-C2H2_6"/>
    <property type="match status" value="1"/>
</dbReference>
<dbReference type="PANTHER" id="PTHR24388">
    <property type="entry name" value="ZINC FINGER PROTEIN"/>
    <property type="match status" value="1"/>
</dbReference>
<feature type="binding site" evidence="13">
    <location>
        <position position="17"/>
    </location>
    <ligand>
        <name>Zn(2+)</name>
        <dbReference type="ChEBI" id="CHEBI:29105"/>
    </ligand>
</feature>
<feature type="domain" description="C2H2-type" evidence="14">
    <location>
        <begin position="381"/>
        <end position="408"/>
    </location>
</feature>
<feature type="binding site" evidence="13">
    <location>
        <position position="81"/>
    </location>
    <ligand>
        <name>Zn(2+)</name>
        <dbReference type="ChEBI" id="CHEBI:29105"/>
    </ligand>
</feature>
<feature type="binding site" evidence="13">
    <location>
        <position position="14"/>
    </location>
    <ligand>
        <name>Zn(2+)</name>
        <dbReference type="ChEBI" id="CHEBI:29105"/>
    </ligand>
</feature>
<dbReference type="GO" id="GO:0008270">
    <property type="term" value="F:zinc ion binding"/>
    <property type="evidence" value="ECO:0007669"/>
    <property type="project" value="UniProtKB-UniRule"/>
</dbReference>
<accession>W8BUD5</accession>
<reference evidence="16" key="2">
    <citation type="journal article" date="2014" name="BMC Genomics">
        <title>A genomic perspective to assessing quality of mass-reared SIT flies used in Mediterranean fruit fly (Ceratitis capitata) eradication in California.</title>
        <authorList>
            <person name="Calla B."/>
            <person name="Hall B."/>
            <person name="Hou S."/>
            <person name="Geib S.M."/>
        </authorList>
    </citation>
    <scope>NUCLEOTIDE SEQUENCE</scope>
</reference>
<evidence type="ECO:0000256" key="13">
    <source>
        <dbReference type="PROSITE-ProRule" id="PRU01263"/>
    </source>
</evidence>
<keyword evidence="10" id="KW-0539">Nucleus</keyword>
<evidence type="ECO:0000256" key="11">
    <source>
        <dbReference type="ARBA" id="ARBA00037948"/>
    </source>
</evidence>
<sequence length="424" mass="48842">MDKESPELHFECLCRTCMHEVPEATIIASNSNQPAQQQWQYIFNTVDECDSMRITDLLVRIMPQLQLNFSKQLPQRICKLCLEYLLNAYRFQQMCLQSEQQLHDLVAKRRLDVKLMTTEIEVESKISILSEGVEPEGIEASYTPNVAISIEDPLQNSNINVVTNKTDIYLKTEQSDDEYDCCNYALKGAVERTGLADGPHIKIEIDTHTDVLEIEARTTSDEVSNHGDAGDSDWVINKTTLRSKKECSNEKKLTKVLLDNPLNEKTEEASPTYDCNLCKKSFNIRGYLLKHLRRHKRAEDKNSSPTPKRFECEICGNYYNKQESFEKHKQLHRSDAEKSAAAVKNFTCKFCENKYGTQPVLKRHMRQKHGEQYSGTADKRYTCEVCDKSYKQSTTLKDHMRTHTGEQPYLCSECGKAFNSLRFL</sequence>
<evidence type="ECO:0000259" key="15">
    <source>
        <dbReference type="PROSITE" id="PS51915"/>
    </source>
</evidence>
<dbReference type="OrthoDB" id="1095242at2759"/>
<dbReference type="Pfam" id="PF00096">
    <property type="entry name" value="zf-C2H2"/>
    <property type="match status" value="2"/>
</dbReference>
<keyword evidence="4" id="KW-0677">Repeat</keyword>
<dbReference type="Gene3D" id="3.30.160.60">
    <property type="entry name" value="Classic Zinc Finger"/>
    <property type="match status" value="4"/>
</dbReference>
<evidence type="ECO:0000256" key="10">
    <source>
        <dbReference type="ARBA" id="ARBA00023242"/>
    </source>
</evidence>
<reference evidence="16" key="1">
    <citation type="submission" date="2013-07" db="EMBL/GenBank/DDBJ databases">
        <authorList>
            <person name="Geib S."/>
        </authorList>
    </citation>
    <scope>NUCLEOTIDE SEQUENCE</scope>
</reference>
<keyword evidence="6 13" id="KW-0862">Zinc</keyword>
<keyword evidence="9" id="KW-0804">Transcription</keyword>
<feature type="domain" description="ZAD" evidence="15">
    <location>
        <begin position="12"/>
        <end position="105"/>
    </location>
</feature>
<dbReference type="SUPFAM" id="SSF57716">
    <property type="entry name" value="Glucocorticoid receptor-like (DNA-binding domain)"/>
    <property type="match status" value="1"/>
</dbReference>
<proteinExistence type="evidence at transcript level"/>
<feature type="domain" description="C2H2-type" evidence="14">
    <location>
        <begin position="310"/>
        <end position="337"/>
    </location>
</feature>
<dbReference type="GO" id="GO:0005634">
    <property type="term" value="C:nucleus"/>
    <property type="evidence" value="ECO:0007669"/>
    <property type="project" value="UniProtKB-SubCell"/>
</dbReference>
<dbReference type="AlphaFoldDB" id="W8BUD5"/>
<dbReference type="GO" id="GO:0000978">
    <property type="term" value="F:RNA polymerase II cis-regulatory region sequence-specific DNA binding"/>
    <property type="evidence" value="ECO:0007669"/>
    <property type="project" value="TreeGrafter"/>
</dbReference>
<evidence type="ECO:0000256" key="5">
    <source>
        <dbReference type="ARBA" id="ARBA00022771"/>
    </source>
</evidence>
<keyword evidence="5 12" id="KW-0863">Zinc-finger</keyword>
<gene>
    <name evidence="16" type="primary">ZN642</name>
</gene>
<name>W8BUD5_CERCA</name>
<dbReference type="GO" id="GO:0000981">
    <property type="term" value="F:DNA-binding transcription factor activity, RNA polymerase II-specific"/>
    <property type="evidence" value="ECO:0007669"/>
    <property type="project" value="TreeGrafter"/>
</dbReference>
<dbReference type="EMBL" id="GAMC01006007">
    <property type="protein sequence ID" value="JAC00549.1"/>
    <property type="molecule type" value="mRNA"/>
</dbReference>
<dbReference type="PROSITE" id="PS51915">
    <property type="entry name" value="ZAD"/>
    <property type="match status" value="1"/>
</dbReference>
<comment type="similarity">
    <text evidence="2">Belongs to the krueppel C2H2-type zinc-finger protein family.</text>
</comment>
<dbReference type="PROSITE" id="PS00028">
    <property type="entry name" value="ZINC_FINGER_C2H2_1"/>
    <property type="match status" value="4"/>
</dbReference>
<keyword evidence="3 13" id="KW-0479">Metal-binding</keyword>
<keyword evidence="7" id="KW-0805">Transcription regulation</keyword>
<evidence type="ECO:0000259" key="14">
    <source>
        <dbReference type="PROSITE" id="PS50157"/>
    </source>
</evidence>
<dbReference type="Pfam" id="PF07776">
    <property type="entry name" value="zf-AD"/>
    <property type="match status" value="1"/>
</dbReference>
<dbReference type="SMART" id="SM00355">
    <property type="entry name" value="ZnF_C2H2"/>
    <property type="match status" value="4"/>
</dbReference>
<dbReference type="InterPro" id="IPR050527">
    <property type="entry name" value="Snail/Krueppel_Znf"/>
</dbReference>